<accession>A0A3B0ZS85</accession>
<dbReference type="InterPro" id="IPR007890">
    <property type="entry name" value="CHASE2"/>
</dbReference>
<evidence type="ECO:0000256" key="1">
    <source>
        <dbReference type="SAM" id="Phobius"/>
    </source>
</evidence>
<dbReference type="AlphaFoldDB" id="A0A3B0ZS85"/>
<name>A0A3B0ZS85_9ZZZZ</name>
<dbReference type="EMBL" id="UOFP01000038">
    <property type="protein sequence ID" value="VAW84284.1"/>
    <property type="molecule type" value="Genomic_DNA"/>
</dbReference>
<evidence type="ECO:0000313" key="3">
    <source>
        <dbReference type="EMBL" id="VAW84284.1"/>
    </source>
</evidence>
<evidence type="ECO:0000259" key="2">
    <source>
        <dbReference type="SMART" id="SM01080"/>
    </source>
</evidence>
<protein>
    <recommendedName>
        <fullName evidence="2">CHASE2 domain-containing protein</fullName>
    </recommendedName>
</protein>
<feature type="domain" description="CHASE2" evidence="2">
    <location>
        <begin position="16"/>
        <end position="276"/>
    </location>
</feature>
<keyword evidence="1" id="KW-0472">Membrane</keyword>
<feature type="transmembrane region" description="Helical" evidence="1">
    <location>
        <begin position="288"/>
        <end position="310"/>
    </location>
</feature>
<feature type="transmembrane region" description="Helical" evidence="1">
    <location>
        <begin position="253"/>
        <end position="276"/>
    </location>
</feature>
<sequence>MQAAVVMLFTIVIGLTAQSNGWMYDLFNRLSPLSAEQGSSVVLVTTSPEQVYFGDELWQPAVERLFAAGAKGIVFGFQPKGLSEGFFFELFSDHRVVLARELARDPVSHQFSVLEPLVFSLSGSKIHWGVVTVASDSDGIYRRHKSALTGDITLEQFVATTFASELYPAYDLPRDYLINFLAGRDSLPQVTIDRVVERGVIPELVSGRVVLIGIHDLHQQIGLPTPIASGADSLSLLEYQGFSMDTLLNARPIYSASDGVIALLLLSTAFLSLILLQWAGIMAAMRVTVVMLVLHLLSAAVALWLFLFWLPLAELLFLQLVIYVLVLRSQAVNQTAQIYEMITNRSSSNAVAGMPTSFYAIEEHWSRVITLVNQLLDLNRIIFLERVRGDHRVREVKALNCSVDDIDEMRRDYLRTPYSTAIEQRAVLLLQRDYLADARDDESQYLSPLIFAGEVLGFWAFSVDKEKVQLIQDFERRIDEFSLQIAELLYHRQQWQQQAADEQRVFSKYLRLEGGEQVSLALSQMLVLMDKRLRSFEDVFAGMGTAAVLYDLFGSVLQINAEMSRLVQSMALAAYDMTALDMMISLTGVDLVDGRRYLRTVIVDQQKVTLTVTLGSTDKSPYVLSMRPLFHHNKTDYVSDDILPFETVGVLFELISTPMAGDPSI</sequence>
<dbReference type="Pfam" id="PF05226">
    <property type="entry name" value="CHASE2"/>
    <property type="match status" value="1"/>
</dbReference>
<dbReference type="SMART" id="SM01080">
    <property type="entry name" value="CHASE2"/>
    <property type="match status" value="1"/>
</dbReference>
<proteinExistence type="predicted"/>
<gene>
    <name evidence="3" type="ORF">MNBD_GAMMA18-1153</name>
</gene>
<keyword evidence="1" id="KW-1133">Transmembrane helix</keyword>
<keyword evidence="1" id="KW-0812">Transmembrane</keyword>
<organism evidence="3">
    <name type="scientific">hydrothermal vent metagenome</name>
    <dbReference type="NCBI Taxonomy" id="652676"/>
    <lineage>
        <taxon>unclassified sequences</taxon>
        <taxon>metagenomes</taxon>
        <taxon>ecological metagenomes</taxon>
    </lineage>
</organism>
<reference evidence="3" key="1">
    <citation type="submission" date="2018-06" db="EMBL/GenBank/DDBJ databases">
        <authorList>
            <person name="Zhirakovskaya E."/>
        </authorList>
    </citation>
    <scope>NUCLEOTIDE SEQUENCE</scope>
</reference>